<evidence type="ECO:0000313" key="1">
    <source>
        <dbReference type="EMBL" id="BCJ96417.1"/>
    </source>
</evidence>
<accession>A0A6S6R8J8</accession>
<gene>
    <name evidence="1" type="ORF">acsn021_39860</name>
</gene>
<protein>
    <submittedName>
        <fullName evidence="1">Uncharacterized protein</fullName>
    </submittedName>
</protein>
<evidence type="ECO:0000313" key="2">
    <source>
        <dbReference type="Proteomes" id="UP000515561"/>
    </source>
</evidence>
<keyword evidence="2" id="KW-1185">Reference proteome</keyword>
<dbReference type="AlphaFoldDB" id="A0A6S6R8J8"/>
<dbReference type="Proteomes" id="UP000515561">
    <property type="component" value="Chromosome"/>
</dbReference>
<dbReference type="InterPro" id="IPR006342">
    <property type="entry name" value="FkbM_mtfrase"/>
</dbReference>
<reference evidence="1 2" key="1">
    <citation type="journal article" date="2016" name="Int. J. Syst. Evol. Microbiol.">
        <title>Descriptions of Anaerotaenia torta gen. nov., sp. nov. and Anaerocolumna cellulosilytica gen. nov., sp. nov. isolated from a methanogenic reactor of cattle waste.</title>
        <authorList>
            <person name="Uek A."/>
            <person name="Ohtaki Y."/>
            <person name="Kaku N."/>
            <person name="Ueki K."/>
        </authorList>
    </citation>
    <scope>NUCLEOTIDE SEQUENCE [LARGE SCALE GENOMIC DNA]</scope>
    <source>
        <strain evidence="1 2">SN021</strain>
    </source>
</reference>
<dbReference type="RefSeq" id="WP_184093267.1">
    <property type="nucleotide sequence ID" value="NZ_AP023367.1"/>
</dbReference>
<dbReference type="InterPro" id="IPR052514">
    <property type="entry name" value="SAM-dependent_MTase"/>
</dbReference>
<dbReference type="Gene3D" id="3.40.50.150">
    <property type="entry name" value="Vaccinia Virus protein VP39"/>
    <property type="match status" value="1"/>
</dbReference>
<dbReference type="InterPro" id="IPR029063">
    <property type="entry name" value="SAM-dependent_MTases_sf"/>
</dbReference>
<dbReference type="KEGG" id="acel:acsn021_39860"/>
<dbReference type="NCBIfam" id="TIGR01444">
    <property type="entry name" value="fkbM_fam"/>
    <property type="match status" value="1"/>
</dbReference>
<name>A0A6S6R8J8_9FIRM</name>
<dbReference type="Pfam" id="PF05050">
    <property type="entry name" value="Methyltransf_21"/>
    <property type="match status" value="1"/>
</dbReference>
<organism evidence="1 2">
    <name type="scientific">Anaerocolumna cellulosilytica</name>
    <dbReference type="NCBI Taxonomy" id="433286"/>
    <lineage>
        <taxon>Bacteria</taxon>
        <taxon>Bacillati</taxon>
        <taxon>Bacillota</taxon>
        <taxon>Clostridia</taxon>
        <taxon>Lachnospirales</taxon>
        <taxon>Lachnospiraceae</taxon>
        <taxon>Anaerocolumna</taxon>
    </lineage>
</organism>
<proteinExistence type="predicted"/>
<dbReference type="EMBL" id="AP023367">
    <property type="protein sequence ID" value="BCJ96417.1"/>
    <property type="molecule type" value="Genomic_DNA"/>
</dbReference>
<dbReference type="SUPFAM" id="SSF53335">
    <property type="entry name" value="S-adenosyl-L-methionine-dependent methyltransferases"/>
    <property type="match status" value="1"/>
</dbReference>
<sequence>MISAMLKKIIQKYSFIRILLYPAITFRRLFIKKHLKQQVQKQLVNNLCELVGMDLVITVPDFQGKFIICPRSDIFLRILSTKVYEPELVKLSLQFLDGKKDVIDVGANIGFYSVLFAKNLSSNNRVIAIEPTKEGIKRLRYNLLLNEVNQTVEVFEGAASNNNMDALLETIEGKEEYSSLGDIKYPGLENERVIKDKVKCITLDSLVKEKQLSPGFLKIDVEGSEYLVLQGARNTLSTFRPVILSEVCEEYLQKSGTSVKAVIQFIQSCKYDVFDVSSPLSPISRKTAKYPVSTNILCIPKEFKRKSLQ</sequence>
<dbReference type="PANTHER" id="PTHR34203">
    <property type="entry name" value="METHYLTRANSFERASE, FKBM FAMILY PROTEIN"/>
    <property type="match status" value="1"/>
</dbReference>
<dbReference type="PANTHER" id="PTHR34203:SF15">
    <property type="entry name" value="SLL1173 PROTEIN"/>
    <property type="match status" value="1"/>
</dbReference>